<dbReference type="Gene3D" id="3.30.70.3170">
    <property type="match status" value="1"/>
</dbReference>
<dbReference type="AlphaFoldDB" id="A0A9P7EHG3"/>
<comment type="pathway">
    <text evidence="1">Carbohydrate metabolism; galactose metabolism.</text>
</comment>
<dbReference type="Gene3D" id="3.30.230.10">
    <property type="match status" value="1"/>
</dbReference>
<evidence type="ECO:0000256" key="3">
    <source>
        <dbReference type="ARBA" id="ARBA00012315"/>
    </source>
</evidence>
<dbReference type="GO" id="GO:0006012">
    <property type="term" value="P:galactose metabolic process"/>
    <property type="evidence" value="ECO:0007669"/>
    <property type="project" value="InterPro"/>
</dbReference>
<name>A0A9P7EHG3_9AGAM</name>
<dbReference type="InterPro" id="IPR006203">
    <property type="entry name" value="GHMP_knse_ATP-bd_CS"/>
</dbReference>
<comment type="similarity">
    <text evidence="2">Belongs to the GHMP kinase family. GalK subfamily.</text>
</comment>
<dbReference type="InterPro" id="IPR019539">
    <property type="entry name" value="GalKase_N"/>
</dbReference>
<dbReference type="EMBL" id="JABBWG010000006">
    <property type="protein sequence ID" value="KAG1821594.1"/>
    <property type="molecule type" value="Genomic_DNA"/>
</dbReference>
<accession>A0A9P7EHG3</accession>
<dbReference type="OrthoDB" id="187738at2759"/>
<keyword evidence="13" id="KW-0687">Ribonucleoprotein</keyword>
<dbReference type="Gene3D" id="1.20.1440.340">
    <property type="match status" value="1"/>
</dbReference>
<dbReference type="GO" id="GO:0005829">
    <property type="term" value="C:cytosol"/>
    <property type="evidence" value="ECO:0007669"/>
    <property type="project" value="TreeGrafter"/>
</dbReference>
<dbReference type="Pfam" id="PF00288">
    <property type="entry name" value="GHMP_kinases_N"/>
    <property type="match status" value="1"/>
</dbReference>
<dbReference type="InterPro" id="IPR014721">
    <property type="entry name" value="Ribsml_uS5_D2-typ_fold_subgr"/>
</dbReference>
<dbReference type="RefSeq" id="XP_041196334.1">
    <property type="nucleotide sequence ID" value="XM_041342121.1"/>
</dbReference>
<evidence type="ECO:0000256" key="9">
    <source>
        <dbReference type="ARBA" id="ARBA00029590"/>
    </source>
</evidence>
<dbReference type="GO" id="GO:0004335">
    <property type="term" value="F:galactokinase activity"/>
    <property type="evidence" value="ECO:0007669"/>
    <property type="project" value="UniProtKB-EC"/>
</dbReference>
<dbReference type="PANTHER" id="PTHR10457">
    <property type="entry name" value="MEVALONATE KINASE/GALACTOKINASE"/>
    <property type="match status" value="1"/>
</dbReference>
<comment type="caution">
    <text evidence="13">The sequence shown here is derived from an EMBL/GenBank/DDBJ whole genome shotgun (WGS) entry which is preliminary data.</text>
</comment>
<keyword evidence="8" id="KW-0067">ATP-binding</keyword>
<evidence type="ECO:0000256" key="10">
    <source>
        <dbReference type="ARBA" id="ARBA00049538"/>
    </source>
</evidence>
<reference evidence="13" key="1">
    <citation type="journal article" date="2020" name="New Phytol.">
        <title>Comparative genomics reveals dynamic genome evolution in host specialist ectomycorrhizal fungi.</title>
        <authorList>
            <person name="Lofgren L.A."/>
            <person name="Nguyen N.H."/>
            <person name="Vilgalys R."/>
            <person name="Ruytinx J."/>
            <person name="Liao H.L."/>
            <person name="Branco S."/>
            <person name="Kuo A."/>
            <person name="LaButti K."/>
            <person name="Lipzen A."/>
            <person name="Andreopoulos W."/>
            <person name="Pangilinan J."/>
            <person name="Riley R."/>
            <person name="Hundley H."/>
            <person name="Na H."/>
            <person name="Barry K."/>
            <person name="Grigoriev I.V."/>
            <person name="Stajich J.E."/>
            <person name="Kennedy P.G."/>
        </authorList>
    </citation>
    <scope>NUCLEOTIDE SEQUENCE</scope>
    <source>
        <strain evidence="13">MN1</strain>
    </source>
</reference>
<keyword evidence="6" id="KW-0547">Nucleotide-binding</keyword>
<protein>
    <recommendedName>
        <fullName evidence="4">Galactokinase</fullName>
        <ecNumber evidence="3">2.7.1.6</ecNumber>
    </recommendedName>
    <alternativeName>
        <fullName evidence="9">Galactose kinase</fullName>
    </alternativeName>
</protein>
<dbReference type="Proteomes" id="UP000807769">
    <property type="component" value="Unassembled WGS sequence"/>
</dbReference>
<evidence type="ECO:0000256" key="2">
    <source>
        <dbReference type="ARBA" id="ARBA00006566"/>
    </source>
</evidence>
<dbReference type="GeneID" id="64636137"/>
<dbReference type="InterPro" id="IPR036554">
    <property type="entry name" value="GHMP_kinase_C_sf"/>
</dbReference>
<dbReference type="EC" id="2.7.1.6" evidence="3"/>
<sequence>MTVLPAADAPIPIFTTLKEVYGSLATAAKHALFFALFLGRERWDELVREFETKFGHKPTYIARAPGRVNLIGEHIDYADFGVFPAAIEHDILIACAPRPASIAAAHPDRHAPGSVVAENLHTRYTRQVFMPTRRHTLGDDVPLDAVRVAPWHLDIDKSELRWESYVKAGYYGVLNHFFSPSSISPVPVPVDILVTGNVPPGSGLSSSAAMVVSSTLAFLAANGIFEGEKVPTKGELVKIAVENERRVGVNSGGMDQSASVIALPGSALYVSFVPSLHAEPIGLPRDAVFVCANSLVVSNKAESAKHQYNLRVAETLAAARLLSHYLNLQVDSTDGDNTKRRLVTLREVLARKSGFYRDEQDAQLEDLVQLQKGLVDMLGIAMDYLLPEFGDRTDISLDEMIDKSGMDEAEFREAYLSGVDAKTTNFELYLRAQHVFEEALKVLKFREVCLTGGGNEESKLQTLGKLMNDSHDSCHRQFDCSHPKLNDLVRVARSFREVEDGTREGENIWESHDLVRSFSYTLFCSDFDALEGAGWGGCTVSLVHREDVEAFIMHVKKKYASYEGMSEEDLASCVFATEPEMGASGDFWF</sequence>
<evidence type="ECO:0000259" key="11">
    <source>
        <dbReference type="Pfam" id="PF00288"/>
    </source>
</evidence>
<evidence type="ECO:0000313" key="13">
    <source>
        <dbReference type="EMBL" id="KAG1821594.1"/>
    </source>
</evidence>
<keyword evidence="13" id="KW-0689">Ribosomal protein</keyword>
<evidence type="ECO:0000259" key="12">
    <source>
        <dbReference type="Pfam" id="PF10509"/>
    </source>
</evidence>
<dbReference type="Pfam" id="PF10509">
    <property type="entry name" value="GalKase_gal_bdg"/>
    <property type="match status" value="1"/>
</dbReference>
<dbReference type="PRINTS" id="PR00473">
    <property type="entry name" value="GALCTOKINASE"/>
</dbReference>
<dbReference type="PROSITE" id="PS00627">
    <property type="entry name" value="GHMP_KINASES_ATP"/>
    <property type="match status" value="1"/>
</dbReference>
<comment type="catalytic activity">
    <reaction evidence="10">
        <text>alpha-D-galactose + ATP = alpha-D-galactose 1-phosphate + ADP + H(+)</text>
        <dbReference type="Rhea" id="RHEA:13553"/>
        <dbReference type="ChEBI" id="CHEBI:15378"/>
        <dbReference type="ChEBI" id="CHEBI:28061"/>
        <dbReference type="ChEBI" id="CHEBI:30616"/>
        <dbReference type="ChEBI" id="CHEBI:58336"/>
        <dbReference type="ChEBI" id="CHEBI:456216"/>
        <dbReference type="EC" id="2.7.1.6"/>
    </reaction>
    <physiologicalReaction direction="left-to-right" evidence="10">
        <dbReference type="Rhea" id="RHEA:13554"/>
    </physiologicalReaction>
</comment>
<dbReference type="PROSITE" id="PS00106">
    <property type="entry name" value="GALACTOKINASE"/>
    <property type="match status" value="1"/>
</dbReference>
<dbReference type="InterPro" id="IPR020568">
    <property type="entry name" value="Ribosomal_Su5_D2-typ_SF"/>
</dbReference>
<evidence type="ECO:0000256" key="7">
    <source>
        <dbReference type="ARBA" id="ARBA00022777"/>
    </source>
</evidence>
<dbReference type="GO" id="GO:0005524">
    <property type="term" value="F:ATP binding"/>
    <property type="evidence" value="ECO:0007669"/>
    <property type="project" value="UniProtKB-KW"/>
</dbReference>
<evidence type="ECO:0000313" key="14">
    <source>
        <dbReference type="Proteomes" id="UP000807769"/>
    </source>
</evidence>
<dbReference type="PANTHER" id="PTHR10457:SF7">
    <property type="entry name" value="GALACTOKINASE-RELATED"/>
    <property type="match status" value="1"/>
</dbReference>
<evidence type="ECO:0000256" key="5">
    <source>
        <dbReference type="ARBA" id="ARBA00022679"/>
    </source>
</evidence>
<dbReference type="InterPro" id="IPR019741">
    <property type="entry name" value="Galactokinase_CS"/>
</dbReference>
<feature type="domain" description="GHMP kinase N-terminal" evidence="11">
    <location>
        <begin position="182"/>
        <end position="260"/>
    </location>
</feature>
<evidence type="ECO:0000256" key="8">
    <source>
        <dbReference type="ARBA" id="ARBA00022840"/>
    </source>
</evidence>
<evidence type="ECO:0000256" key="6">
    <source>
        <dbReference type="ARBA" id="ARBA00022741"/>
    </source>
</evidence>
<keyword evidence="14" id="KW-1185">Reference proteome</keyword>
<keyword evidence="7" id="KW-0418">Kinase</keyword>
<feature type="domain" description="Galactokinase N-terminal" evidence="12">
    <location>
        <begin position="49"/>
        <end position="97"/>
    </location>
</feature>
<dbReference type="SUPFAM" id="SSF55060">
    <property type="entry name" value="GHMP Kinase, C-terminal domain"/>
    <property type="match status" value="1"/>
</dbReference>
<dbReference type="InterPro" id="IPR006204">
    <property type="entry name" value="GHMP_kinase_N_dom"/>
</dbReference>
<dbReference type="PRINTS" id="PR00959">
    <property type="entry name" value="MEVGALKINASE"/>
</dbReference>
<dbReference type="InterPro" id="IPR000705">
    <property type="entry name" value="Galactokinase"/>
</dbReference>
<dbReference type="GO" id="GO:0005840">
    <property type="term" value="C:ribosome"/>
    <property type="evidence" value="ECO:0007669"/>
    <property type="project" value="UniProtKB-KW"/>
</dbReference>
<proteinExistence type="inferred from homology"/>
<keyword evidence="5" id="KW-0808">Transferase</keyword>
<organism evidence="13 14">
    <name type="scientific">Suillus subaureus</name>
    <dbReference type="NCBI Taxonomy" id="48587"/>
    <lineage>
        <taxon>Eukaryota</taxon>
        <taxon>Fungi</taxon>
        <taxon>Dikarya</taxon>
        <taxon>Basidiomycota</taxon>
        <taxon>Agaricomycotina</taxon>
        <taxon>Agaricomycetes</taxon>
        <taxon>Agaricomycetidae</taxon>
        <taxon>Boletales</taxon>
        <taxon>Suillineae</taxon>
        <taxon>Suillaceae</taxon>
        <taxon>Suillus</taxon>
    </lineage>
</organism>
<evidence type="ECO:0000256" key="1">
    <source>
        <dbReference type="ARBA" id="ARBA00004947"/>
    </source>
</evidence>
<gene>
    <name evidence="13" type="ORF">BJ212DRAFT_1574869</name>
</gene>
<dbReference type="SUPFAM" id="SSF54211">
    <property type="entry name" value="Ribosomal protein S5 domain 2-like"/>
    <property type="match status" value="1"/>
</dbReference>
<evidence type="ECO:0000256" key="4">
    <source>
        <dbReference type="ARBA" id="ARBA00019487"/>
    </source>
</evidence>